<dbReference type="EMBL" id="UINC01000944">
    <property type="protein sequence ID" value="SUZ64832.1"/>
    <property type="molecule type" value="Genomic_DNA"/>
</dbReference>
<name>A0A381PCX4_9ZZZZ</name>
<evidence type="ECO:0000256" key="1">
    <source>
        <dbReference type="ARBA" id="ARBA00001946"/>
    </source>
</evidence>
<proteinExistence type="predicted"/>
<evidence type="ECO:0000313" key="5">
    <source>
        <dbReference type="EMBL" id="SUZ64832.1"/>
    </source>
</evidence>
<evidence type="ECO:0000256" key="2">
    <source>
        <dbReference type="ARBA" id="ARBA00022723"/>
    </source>
</evidence>
<dbReference type="SUPFAM" id="SSF51621">
    <property type="entry name" value="Phosphoenolpyruvate/pyruvate domain"/>
    <property type="match status" value="1"/>
</dbReference>
<protein>
    <recommendedName>
        <fullName evidence="4">HpcH/HpaI aldolase/citrate lyase domain-containing protein</fullName>
    </recommendedName>
</protein>
<dbReference type="InterPro" id="IPR005000">
    <property type="entry name" value="Aldolase/citrate-lyase_domain"/>
</dbReference>
<dbReference type="InterPro" id="IPR015813">
    <property type="entry name" value="Pyrv/PenolPyrv_kinase-like_dom"/>
</dbReference>
<comment type="cofactor">
    <cofactor evidence="1">
        <name>Mg(2+)</name>
        <dbReference type="ChEBI" id="CHEBI:18420"/>
    </cofactor>
</comment>
<dbReference type="GO" id="GO:0006107">
    <property type="term" value="P:oxaloacetate metabolic process"/>
    <property type="evidence" value="ECO:0007669"/>
    <property type="project" value="TreeGrafter"/>
</dbReference>
<dbReference type="GO" id="GO:0003824">
    <property type="term" value="F:catalytic activity"/>
    <property type="evidence" value="ECO:0007669"/>
    <property type="project" value="InterPro"/>
</dbReference>
<feature type="domain" description="HpcH/HpaI aldolase/citrate lyase" evidence="4">
    <location>
        <begin position="30"/>
        <end position="241"/>
    </location>
</feature>
<keyword evidence="3" id="KW-0460">Magnesium</keyword>
<sequence>MESTGEELYAKPCFRGYSRGKETLSMRPRRSALFMPGINERAMEKARSLRCDVIIFDLEDAVAPDSKIHARGLVREVIEQGGYGNRELVVRCNGIETPWCHDDVETMVTTDVDGLLFPKVERAEQVYEIRRRLDALDGPKKNVWVMIETPRGVTNVEKIAESPADVLVMGTSDLVADLRAQHTDNRDSVLYALSRCVNAARSEQRDILDGVHLDLENNNSLEKVCEQGRSLGFDGKCLIHPSQIATANRIFGVDEDALLRAKQITEIWAEALSAGKGVAVMNGQLIEKLHYEEACRLIAYSELIEDV</sequence>
<dbReference type="PANTHER" id="PTHR32308">
    <property type="entry name" value="LYASE BETA SUBUNIT, PUTATIVE (AFU_ORTHOLOGUE AFUA_4G13030)-RELATED"/>
    <property type="match status" value="1"/>
</dbReference>
<dbReference type="InterPro" id="IPR040442">
    <property type="entry name" value="Pyrv_kinase-like_dom_sf"/>
</dbReference>
<dbReference type="PANTHER" id="PTHR32308:SF10">
    <property type="entry name" value="CITRATE LYASE SUBUNIT BETA"/>
    <property type="match status" value="1"/>
</dbReference>
<reference evidence="5" key="1">
    <citation type="submission" date="2018-05" db="EMBL/GenBank/DDBJ databases">
        <authorList>
            <person name="Lanie J.A."/>
            <person name="Ng W.-L."/>
            <person name="Kazmierczak K.M."/>
            <person name="Andrzejewski T.M."/>
            <person name="Davidsen T.M."/>
            <person name="Wayne K.J."/>
            <person name="Tettelin H."/>
            <person name="Glass J.I."/>
            <person name="Rusch D."/>
            <person name="Podicherti R."/>
            <person name="Tsui H.-C.T."/>
            <person name="Winkler M.E."/>
        </authorList>
    </citation>
    <scope>NUCLEOTIDE SEQUENCE</scope>
</reference>
<accession>A0A381PCX4</accession>
<gene>
    <name evidence="5" type="ORF">METZ01_LOCUS17686</name>
</gene>
<dbReference type="AlphaFoldDB" id="A0A381PCX4"/>
<dbReference type="PIRSF" id="PIRSF015582">
    <property type="entry name" value="Cit_lyase_B"/>
    <property type="match status" value="1"/>
</dbReference>
<organism evidence="5">
    <name type="scientific">marine metagenome</name>
    <dbReference type="NCBI Taxonomy" id="408172"/>
    <lineage>
        <taxon>unclassified sequences</taxon>
        <taxon>metagenomes</taxon>
        <taxon>ecological metagenomes</taxon>
    </lineage>
</organism>
<keyword evidence="2" id="KW-0479">Metal-binding</keyword>
<evidence type="ECO:0000259" key="4">
    <source>
        <dbReference type="Pfam" id="PF03328"/>
    </source>
</evidence>
<evidence type="ECO:0000256" key="3">
    <source>
        <dbReference type="ARBA" id="ARBA00022842"/>
    </source>
</evidence>
<dbReference type="Pfam" id="PF03328">
    <property type="entry name" value="HpcH_HpaI"/>
    <property type="match status" value="1"/>
</dbReference>
<dbReference type="InterPro" id="IPR011206">
    <property type="entry name" value="Citrate_lyase_beta/mcl1/mcl2"/>
</dbReference>
<dbReference type="Gene3D" id="3.20.20.60">
    <property type="entry name" value="Phosphoenolpyruvate-binding domains"/>
    <property type="match status" value="1"/>
</dbReference>
<dbReference type="GO" id="GO:0000287">
    <property type="term" value="F:magnesium ion binding"/>
    <property type="evidence" value="ECO:0007669"/>
    <property type="project" value="TreeGrafter"/>
</dbReference>